<proteinExistence type="predicted"/>
<keyword evidence="3" id="KW-1185">Reference proteome</keyword>
<dbReference type="Proteomes" id="UP001187682">
    <property type="component" value="Unassembled WGS sequence"/>
</dbReference>
<dbReference type="EMBL" id="ONZQ02000002">
    <property type="protein sequence ID" value="SPN98673.1"/>
    <property type="molecule type" value="Genomic_DNA"/>
</dbReference>
<accession>A0AAE8MTR6</accession>
<reference evidence="2" key="1">
    <citation type="submission" date="2018-03" db="EMBL/GenBank/DDBJ databases">
        <authorList>
            <person name="Guldener U."/>
        </authorList>
    </citation>
    <scope>NUCLEOTIDE SEQUENCE</scope>
</reference>
<evidence type="ECO:0000313" key="3">
    <source>
        <dbReference type="Proteomes" id="UP001187682"/>
    </source>
</evidence>
<sequence length="324" mass="38204">MFLMGEPYPYNEEDLKPPKPRQKNSDYDEERLVRGIAFVDQALRSWERKHPQVRERTLIMYKGDIMNQLEAMSSEMAEDPDDNSVFLSYISLYERVIYDRIVVDGAPDLRALDPDGLPRKLIELRQYVLAARYGEKLDECSWRLIPRIRTVADFRRREGWDRYWHRLFARIELREQDPHRTWSEIGRACHLLGMNCTETLLDIERYVSGCDLVHKSADECMRSEKVEWPEVADAMGRDLHDLVSIYPEYCPRSLSWLRESICEVALKHFFAPREFPLLTGAWFPRKMFTDEEELAWNGLGNLNDVYYTRGLYDGGGPIYMKGPM</sequence>
<comment type="caution">
    <text evidence="2">The sequence shown here is derived from an EMBL/GenBank/DDBJ whole genome shotgun (WGS) entry which is preliminary data.</text>
</comment>
<evidence type="ECO:0000256" key="1">
    <source>
        <dbReference type="SAM" id="MobiDB-lite"/>
    </source>
</evidence>
<feature type="region of interest" description="Disordered" evidence="1">
    <location>
        <begin position="1"/>
        <end position="27"/>
    </location>
</feature>
<gene>
    <name evidence="2" type="ORF">DNG_01717</name>
</gene>
<feature type="compositionally biased region" description="Basic and acidic residues" evidence="1">
    <location>
        <begin position="13"/>
        <end position="27"/>
    </location>
</feature>
<name>A0AAE8MTR6_9PEZI</name>
<organism evidence="2 3">
    <name type="scientific">Cephalotrichum gorgonifer</name>
    <dbReference type="NCBI Taxonomy" id="2041049"/>
    <lineage>
        <taxon>Eukaryota</taxon>
        <taxon>Fungi</taxon>
        <taxon>Dikarya</taxon>
        <taxon>Ascomycota</taxon>
        <taxon>Pezizomycotina</taxon>
        <taxon>Sordariomycetes</taxon>
        <taxon>Hypocreomycetidae</taxon>
        <taxon>Microascales</taxon>
        <taxon>Microascaceae</taxon>
        <taxon>Cephalotrichum</taxon>
    </lineage>
</organism>
<dbReference type="AlphaFoldDB" id="A0AAE8MTR6"/>
<protein>
    <submittedName>
        <fullName evidence="2">Uncharacterized protein</fullName>
    </submittedName>
</protein>
<evidence type="ECO:0000313" key="2">
    <source>
        <dbReference type="EMBL" id="SPN98673.1"/>
    </source>
</evidence>